<dbReference type="OrthoDB" id="10255539at2759"/>
<name>A0A9F7TCK3_ICTPU</name>
<dbReference type="GeneID" id="128628830"/>
<organism evidence="3 4">
    <name type="scientific">Ictalurus punctatus</name>
    <name type="common">Channel catfish</name>
    <name type="synonym">Silurus punctatus</name>
    <dbReference type="NCBI Taxonomy" id="7998"/>
    <lineage>
        <taxon>Eukaryota</taxon>
        <taxon>Metazoa</taxon>
        <taxon>Chordata</taxon>
        <taxon>Craniata</taxon>
        <taxon>Vertebrata</taxon>
        <taxon>Euteleostomi</taxon>
        <taxon>Actinopterygii</taxon>
        <taxon>Neopterygii</taxon>
        <taxon>Teleostei</taxon>
        <taxon>Ostariophysi</taxon>
        <taxon>Siluriformes</taxon>
        <taxon>Ictaluridae</taxon>
        <taxon>Ictalurus</taxon>
    </lineage>
</organism>
<feature type="compositionally biased region" description="Polar residues" evidence="2">
    <location>
        <begin position="139"/>
        <end position="148"/>
    </location>
</feature>
<evidence type="ECO:0000313" key="4">
    <source>
        <dbReference type="RefSeq" id="XP_053529728.1"/>
    </source>
</evidence>
<keyword evidence="3" id="KW-1185">Reference proteome</keyword>
<evidence type="ECO:0000313" key="3">
    <source>
        <dbReference type="Proteomes" id="UP000221080"/>
    </source>
</evidence>
<accession>A0A9F7TCK3</accession>
<evidence type="ECO:0000256" key="2">
    <source>
        <dbReference type="SAM" id="MobiDB-lite"/>
    </source>
</evidence>
<gene>
    <name evidence="4" type="primary">LOC128628830</name>
</gene>
<evidence type="ECO:0000256" key="1">
    <source>
        <dbReference type="SAM" id="Coils"/>
    </source>
</evidence>
<feature type="coiled-coil region" evidence="1">
    <location>
        <begin position="28"/>
        <end position="87"/>
    </location>
</feature>
<proteinExistence type="predicted"/>
<reference evidence="3" key="1">
    <citation type="journal article" date="2016" name="Nat. Commun.">
        <title>The channel catfish genome sequence provides insights into the evolution of scale formation in teleosts.</title>
        <authorList>
            <person name="Liu Z."/>
            <person name="Liu S."/>
            <person name="Yao J."/>
            <person name="Bao L."/>
            <person name="Zhang J."/>
            <person name="Li Y."/>
            <person name="Jiang C."/>
            <person name="Sun L."/>
            <person name="Wang R."/>
            <person name="Zhang Y."/>
            <person name="Zhou T."/>
            <person name="Zeng Q."/>
            <person name="Fu Q."/>
            <person name="Gao S."/>
            <person name="Li N."/>
            <person name="Koren S."/>
            <person name="Jiang Y."/>
            <person name="Zimin A."/>
            <person name="Xu P."/>
            <person name="Phillippy A.M."/>
            <person name="Geng X."/>
            <person name="Song L."/>
            <person name="Sun F."/>
            <person name="Li C."/>
            <person name="Wang X."/>
            <person name="Chen A."/>
            <person name="Jin Y."/>
            <person name="Yuan Z."/>
            <person name="Yang Y."/>
            <person name="Tan S."/>
            <person name="Peatman E."/>
            <person name="Lu J."/>
            <person name="Qin Z."/>
            <person name="Dunham R."/>
            <person name="Li Z."/>
            <person name="Sonstegard T."/>
            <person name="Feng J."/>
            <person name="Danzmann R.G."/>
            <person name="Schroeder S."/>
            <person name="Scheffler B."/>
            <person name="Duke M.V."/>
            <person name="Ballard L."/>
            <person name="Kucuktas H."/>
            <person name="Kaltenboeck L."/>
            <person name="Liu H."/>
            <person name="Armbruster J."/>
            <person name="Xie Y."/>
            <person name="Kirby M.L."/>
            <person name="Tian Y."/>
            <person name="Flanagan M.E."/>
            <person name="Mu W."/>
            <person name="Waldbieser G.C."/>
        </authorList>
    </citation>
    <scope>NUCLEOTIDE SEQUENCE [LARGE SCALE GENOMIC DNA]</scope>
    <source>
        <strain evidence="3">SDA103</strain>
    </source>
</reference>
<dbReference type="Proteomes" id="UP000221080">
    <property type="component" value="Chromosome 20"/>
</dbReference>
<keyword evidence="1" id="KW-0175">Coiled coil</keyword>
<feature type="region of interest" description="Disordered" evidence="2">
    <location>
        <begin position="126"/>
        <end position="162"/>
    </location>
</feature>
<dbReference type="AlphaFoldDB" id="A0A9F7TCK3"/>
<dbReference type="RefSeq" id="XP_053529728.1">
    <property type="nucleotide sequence ID" value="XM_053673753.1"/>
</dbReference>
<dbReference type="KEGG" id="ipu:128628830"/>
<reference evidence="4" key="2">
    <citation type="submission" date="2025-08" db="UniProtKB">
        <authorList>
            <consortium name="RefSeq"/>
        </authorList>
    </citation>
    <scope>IDENTIFICATION</scope>
    <source>
        <tissue evidence="4">Blood</tissue>
    </source>
</reference>
<protein>
    <submittedName>
        <fullName evidence="4">Structural maintenance of chromosomes protein 2-like</fullName>
    </submittedName>
</protein>
<sequence>MGEFACSPRAAGVSSGYSGFLLQSKDMHEESEETLKKTKEVQKQAEERYKVLENKMKNAELEREKELKAAQQKLNQAKSRADAFNKRLKERQQFVVVSLKDGMFTNADVLFKTKFADGISRGTCTAQTHEVERSGPARTRQSQDQGYTSARDPRPLNACRSS</sequence>